<dbReference type="AlphaFoldDB" id="A0A3M7RX81"/>
<keyword evidence="2" id="KW-1185">Reference proteome</keyword>
<evidence type="ECO:0000313" key="2">
    <source>
        <dbReference type="Proteomes" id="UP000276133"/>
    </source>
</evidence>
<organism evidence="1 2">
    <name type="scientific">Brachionus plicatilis</name>
    <name type="common">Marine rotifer</name>
    <name type="synonym">Brachionus muelleri</name>
    <dbReference type="NCBI Taxonomy" id="10195"/>
    <lineage>
        <taxon>Eukaryota</taxon>
        <taxon>Metazoa</taxon>
        <taxon>Spiralia</taxon>
        <taxon>Gnathifera</taxon>
        <taxon>Rotifera</taxon>
        <taxon>Eurotatoria</taxon>
        <taxon>Monogononta</taxon>
        <taxon>Pseudotrocha</taxon>
        <taxon>Ploima</taxon>
        <taxon>Brachionidae</taxon>
        <taxon>Brachionus</taxon>
    </lineage>
</organism>
<proteinExistence type="predicted"/>
<dbReference type="EMBL" id="REGN01002465">
    <property type="protein sequence ID" value="RNA27955.1"/>
    <property type="molecule type" value="Genomic_DNA"/>
</dbReference>
<dbReference type="Proteomes" id="UP000276133">
    <property type="component" value="Unassembled WGS sequence"/>
</dbReference>
<name>A0A3M7RX81_BRAPC</name>
<protein>
    <submittedName>
        <fullName evidence="1">Uncharacterized protein</fullName>
    </submittedName>
</protein>
<reference evidence="1 2" key="1">
    <citation type="journal article" date="2018" name="Sci. Rep.">
        <title>Genomic signatures of local adaptation to the degree of environmental predictability in rotifers.</title>
        <authorList>
            <person name="Franch-Gras L."/>
            <person name="Hahn C."/>
            <person name="Garcia-Roger E.M."/>
            <person name="Carmona M.J."/>
            <person name="Serra M."/>
            <person name="Gomez A."/>
        </authorList>
    </citation>
    <scope>NUCLEOTIDE SEQUENCE [LARGE SCALE GENOMIC DNA]</scope>
    <source>
        <strain evidence="1">HYR1</strain>
    </source>
</reference>
<gene>
    <name evidence="1" type="ORF">BpHYR1_003840</name>
</gene>
<evidence type="ECO:0000313" key="1">
    <source>
        <dbReference type="EMBL" id="RNA27955.1"/>
    </source>
</evidence>
<accession>A0A3M7RX81</accession>
<comment type="caution">
    <text evidence="1">The sequence shown here is derived from an EMBL/GenBank/DDBJ whole genome shotgun (WGS) entry which is preliminary data.</text>
</comment>
<sequence length="155" mass="17074">MLDTCKNACDIPEYREKFQNLEDQIALALHVNQTPIRHASSVSIDAYTDNESSMGGTASIEGLETNLVQSKKPKSNPVKKMPVNQIQNLNIIKPSGSGLQAKKKKVFPMGEIVKHKNSPISGSDAEVFVDVESIDDRVNSEIDFLPFDENANSQD</sequence>